<reference evidence="1 2" key="1">
    <citation type="journal article" date="2018" name="Mol. Biol. Evol.">
        <title>Broad Genomic Sampling Reveals a Smut Pathogenic Ancestry of the Fungal Clade Ustilaginomycotina.</title>
        <authorList>
            <person name="Kijpornyongpan T."/>
            <person name="Mondo S.J."/>
            <person name="Barry K."/>
            <person name="Sandor L."/>
            <person name="Lee J."/>
            <person name="Lipzen A."/>
            <person name="Pangilinan J."/>
            <person name="LaButti K."/>
            <person name="Hainaut M."/>
            <person name="Henrissat B."/>
            <person name="Grigoriev I.V."/>
            <person name="Spatafora J.W."/>
            <person name="Aime M.C."/>
        </authorList>
    </citation>
    <scope>NUCLEOTIDE SEQUENCE [LARGE SCALE GENOMIC DNA]</scope>
    <source>
        <strain evidence="1 2">SA 807</strain>
    </source>
</reference>
<keyword evidence="2" id="KW-1185">Reference proteome</keyword>
<dbReference type="EMBL" id="KZ819869">
    <property type="protein sequence ID" value="PWN51121.1"/>
    <property type="molecule type" value="Genomic_DNA"/>
</dbReference>
<proteinExistence type="predicted"/>
<dbReference type="Proteomes" id="UP000245626">
    <property type="component" value="Unassembled WGS sequence"/>
</dbReference>
<name>A0ACD0NZB0_9BASI</name>
<protein>
    <submittedName>
        <fullName evidence="1">Uncharacterized protein</fullName>
    </submittedName>
</protein>
<evidence type="ECO:0000313" key="1">
    <source>
        <dbReference type="EMBL" id="PWN51121.1"/>
    </source>
</evidence>
<evidence type="ECO:0000313" key="2">
    <source>
        <dbReference type="Proteomes" id="UP000245626"/>
    </source>
</evidence>
<organism evidence="1 2">
    <name type="scientific">Violaceomyces palustris</name>
    <dbReference type="NCBI Taxonomy" id="1673888"/>
    <lineage>
        <taxon>Eukaryota</taxon>
        <taxon>Fungi</taxon>
        <taxon>Dikarya</taxon>
        <taxon>Basidiomycota</taxon>
        <taxon>Ustilaginomycotina</taxon>
        <taxon>Ustilaginomycetes</taxon>
        <taxon>Violaceomycetales</taxon>
        <taxon>Violaceomycetaceae</taxon>
        <taxon>Violaceomyces</taxon>
    </lineage>
</organism>
<gene>
    <name evidence="1" type="ORF">IE53DRAFT_386539</name>
</gene>
<accession>A0ACD0NZB0</accession>
<sequence length="95" mass="10223">MLLSLLLLLFIRPVRARCSQKNKKKEGSPKPPKFPAKRLLPPSTTLTSHHPVALTLKVGSSQSGIGQVRLVDRSVGSRLDVGKAVTSLPSPSTFP</sequence>